<dbReference type="RefSeq" id="WP_037339184.1">
    <property type="nucleotide sequence ID" value="NZ_APNK01000023.1"/>
</dbReference>
<gene>
    <name evidence="4" type="ORF">C41B8_13385</name>
</gene>
<feature type="region of interest" description="Disordered" evidence="2">
    <location>
        <begin position="100"/>
        <end position="135"/>
    </location>
</feature>
<feature type="transmembrane region" description="Helical" evidence="3">
    <location>
        <begin position="43"/>
        <end position="63"/>
    </location>
</feature>
<dbReference type="OrthoDB" id="6158881at2"/>
<keyword evidence="5" id="KW-1185">Reference proteome</keyword>
<evidence type="ECO:0000313" key="5">
    <source>
        <dbReference type="Proteomes" id="UP000028302"/>
    </source>
</evidence>
<evidence type="ECO:0000313" key="4">
    <source>
        <dbReference type="EMBL" id="KEZ76731.1"/>
    </source>
</evidence>
<proteinExistence type="predicted"/>
<sequence>MFDFLQGFSYGLFLSCLPWFLIGMLEPRLAVPTEPPRRWQAVVRYWFGVPFMAFVLWLTSLWGGFSPSLAGWVAGLGALAVEIPVERWWRHRSRRRRERRQQAVETAAARQRQAEAERARREAGVAELDPSAPPADADEVVQALCRAKQSLLDAGRADLAEQVDRLYTRYARVLDVLEAKFDRRELTYDRSRAIVVQVGLNAADNLKAMGALAAGVVGIDPAYVRRRLAAKDRRAVADERDALQRRLDLIEDTERRLRELSARNETAMTTLDHAVVVMSRVETHRPQADVAADQALDDLKRFMDKAERYGHKA</sequence>
<feature type="transmembrane region" description="Helical" evidence="3">
    <location>
        <begin position="12"/>
        <end position="31"/>
    </location>
</feature>
<evidence type="ECO:0000256" key="2">
    <source>
        <dbReference type="SAM" id="MobiDB-lite"/>
    </source>
</evidence>
<dbReference type="STRING" id="1304275.C41B8_13385"/>
<evidence type="ECO:0000256" key="1">
    <source>
        <dbReference type="SAM" id="Coils"/>
    </source>
</evidence>
<feature type="transmembrane region" description="Helical" evidence="3">
    <location>
        <begin position="69"/>
        <end position="89"/>
    </location>
</feature>
<feature type="compositionally biased region" description="Basic and acidic residues" evidence="2">
    <location>
        <begin position="112"/>
        <end position="124"/>
    </location>
</feature>
<dbReference type="EMBL" id="APNK01000023">
    <property type="protein sequence ID" value="KEZ76731.1"/>
    <property type="molecule type" value="Genomic_DNA"/>
</dbReference>
<dbReference type="AlphaFoldDB" id="A0A084IJ47"/>
<comment type="caution">
    <text evidence="4">The sequence shown here is derived from an EMBL/GenBank/DDBJ whole genome shotgun (WGS) entry which is preliminary data.</text>
</comment>
<dbReference type="Proteomes" id="UP000028302">
    <property type="component" value="Unassembled WGS sequence"/>
</dbReference>
<dbReference type="PATRIC" id="fig|1304275.5.peg.2734"/>
<accession>A0A084IJ47</accession>
<reference evidence="4 5" key="1">
    <citation type="submission" date="2013-03" db="EMBL/GenBank/DDBJ databases">
        <title>Salinisphaera hydrothermalis C41B8 Genome Sequencing.</title>
        <authorList>
            <person name="Li C."/>
            <person name="Lai Q."/>
            <person name="Shao Z."/>
        </authorList>
    </citation>
    <scope>NUCLEOTIDE SEQUENCE [LARGE SCALE GENOMIC DNA]</scope>
    <source>
        <strain evidence="4 5">C41B8</strain>
    </source>
</reference>
<organism evidence="4 5">
    <name type="scientific">Salinisphaera hydrothermalis (strain C41B8)</name>
    <dbReference type="NCBI Taxonomy" id="1304275"/>
    <lineage>
        <taxon>Bacteria</taxon>
        <taxon>Pseudomonadati</taxon>
        <taxon>Pseudomonadota</taxon>
        <taxon>Gammaproteobacteria</taxon>
        <taxon>Salinisphaerales</taxon>
        <taxon>Salinisphaeraceae</taxon>
        <taxon>Salinisphaera</taxon>
    </lineage>
</organism>
<name>A0A084IJ47_SALHC</name>
<protein>
    <recommendedName>
        <fullName evidence="6">Cobyrinic acid a,c-diamide synthase</fullName>
    </recommendedName>
</protein>
<keyword evidence="3" id="KW-1133">Transmembrane helix</keyword>
<evidence type="ECO:0008006" key="6">
    <source>
        <dbReference type="Google" id="ProtNLM"/>
    </source>
</evidence>
<keyword evidence="3" id="KW-0472">Membrane</keyword>
<keyword evidence="1" id="KW-0175">Coiled coil</keyword>
<evidence type="ECO:0000256" key="3">
    <source>
        <dbReference type="SAM" id="Phobius"/>
    </source>
</evidence>
<keyword evidence="3" id="KW-0812">Transmembrane</keyword>
<dbReference type="eggNOG" id="ENOG5032XUC">
    <property type="taxonomic scope" value="Bacteria"/>
</dbReference>
<feature type="coiled-coil region" evidence="1">
    <location>
        <begin position="233"/>
        <end position="270"/>
    </location>
</feature>